<dbReference type="Gene3D" id="1.50.10.10">
    <property type="match status" value="1"/>
</dbReference>
<reference evidence="1 2" key="1">
    <citation type="submission" date="2018-09" db="EMBL/GenBank/DDBJ databases">
        <title>Genomic Encyclopedia of Archaeal and Bacterial Type Strains, Phase II (KMG-II): from individual species to whole genera.</title>
        <authorList>
            <person name="Goeker M."/>
        </authorList>
    </citation>
    <scope>NUCLEOTIDE SEQUENCE [LARGE SCALE GENOMIC DNA]</scope>
    <source>
        <strain evidence="1 2">DSM 27148</strain>
    </source>
</reference>
<name>A0A419W614_9BACT</name>
<protein>
    <recommendedName>
        <fullName evidence="3">Glycosyl hydrolase family 65</fullName>
    </recommendedName>
</protein>
<dbReference type="EMBL" id="RAPN01000001">
    <property type="protein sequence ID" value="RKD90884.1"/>
    <property type="molecule type" value="Genomic_DNA"/>
</dbReference>
<evidence type="ECO:0000313" key="2">
    <source>
        <dbReference type="Proteomes" id="UP000283387"/>
    </source>
</evidence>
<dbReference type="InterPro" id="IPR012341">
    <property type="entry name" value="6hp_glycosidase-like_sf"/>
</dbReference>
<gene>
    <name evidence="1" type="ORF">BC643_1229</name>
</gene>
<sequence length="706" mass="80277">MNRKNSSIITIVILCLVAVFCIQCNADKPARLIDRHALVTRHNIEWNDLDGQIPLGNGEFCFNVDGTGLQTFGGNTMAHWAWHSFPLPEGVTKDQIPSTGTFQNGRNTGPDIFPEGTSAIRQYMFDNPHSFNLGRIRLVKSDGQSVATEQIQNLSRTMDLWTGIQTSSFSVEGKPVQVETCVDPSADMVSIRIESPLFENGELGIAIDFPYPAIQRNKPWVGNFKRTEGNSTIRMNDQRSDKRADFRREIDDVVYYTTLNWSDGGILKAPVESEPNTWRLEANSVSSMQFTCAFSSNPLKKSLPGVQETEQANKEHWPAFWEKGGVIDLSESKDERWEELERRIVLSQYLTAVQSAGSYPPAEVGLMGIDSWRGQFHMEMIWWHLAHYALWDRWEMADSALTIYERFIPTARELAQQLGYKGFQWQKSASPGGRTAPWEGNQVLIWKQPHPIFFAELDYRLHPTNETLEKWAEIIEGTAEYMADYPVRDQQTGIFHLDPVMPPSEQGVTKDDIFDLAYWKWGLQQAQLWRERMGAERNSHWDEVIQNLAELPVKDGLYLHSPEWEDTYTERNWEHPNTVGVLGMLPPQKDMDFDTAHRSLLKVWETWQWKRCWGWDFPWTAMAAARLGEPKMAVDALLLDAGTKNHYDERGVCTGGPCPYLPGNGGLLYAVAMMAAGWDGAPDRNAPGFPDDGSWVVKWEGLKPAP</sequence>
<dbReference type="GO" id="GO:0005975">
    <property type="term" value="P:carbohydrate metabolic process"/>
    <property type="evidence" value="ECO:0007669"/>
    <property type="project" value="InterPro"/>
</dbReference>
<dbReference type="SUPFAM" id="SSF48208">
    <property type="entry name" value="Six-hairpin glycosidases"/>
    <property type="match status" value="1"/>
</dbReference>
<dbReference type="AlphaFoldDB" id="A0A419W614"/>
<evidence type="ECO:0008006" key="3">
    <source>
        <dbReference type="Google" id="ProtNLM"/>
    </source>
</evidence>
<dbReference type="InterPro" id="IPR008928">
    <property type="entry name" value="6-hairpin_glycosidase_sf"/>
</dbReference>
<dbReference type="Proteomes" id="UP000283387">
    <property type="component" value="Unassembled WGS sequence"/>
</dbReference>
<proteinExistence type="predicted"/>
<accession>A0A419W614</accession>
<keyword evidence="2" id="KW-1185">Reference proteome</keyword>
<comment type="caution">
    <text evidence="1">The sequence shown here is derived from an EMBL/GenBank/DDBJ whole genome shotgun (WGS) entry which is preliminary data.</text>
</comment>
<evidence type="ECO:0000313" key="1">
    <source>
        <dbReference type="EMBL" id="RKD90884.1"/>
    </source>
</evidence>
<organism evidence="1 2">
    <name type="scientific">Mangrovibacterium diazotrophicum</name>
    <dbReference type="NCBI Taxonomy" id="1261403"/>
    <lineage>
        <taxon>Bacteria</taxon>
        <taxon>Pseudomonadati</taxon>
        <taxon>Bacteroidota</taxon>
        <taxon>Bacteroidia</taxon>
        <taxon>Marinilabiliales</taxon>
        <taxon>Prolixibacteraceae</taxon>
        <taxon>Mangrovibacterium</taxon>
    </lineage>
</organism>